<dbReference type="OrthoDB" id="303066at2759"/>
<dbReference type="GO" id="GO:0071260">
    <property type="term" value="P:cellular response to mechanical stimulus"/>
    <property type="evidence" value="ECO:0007669"/>
    <property type="project" value="TreeGrafter"/>
</dbReference>
<dbReference type="GO" id="GO:0005261">
    <property type="term" value="F:monoatomic cation channel activity"/>
    <property type="evidence" value="ECO:0007669"/>
    <property type="project" value="TreeGrafter"/>
</dbReference>
<dbReference type="PANTHER" id="PTHR13167">
    <property type="entry name" value="PIEZO-TYPE MECHANOSENSITIVE ION CHANNEL COMPONENT"/>
    <property type="match status" value="1"/>
</dbReference>
<keyword evidence="4" id="KW-1185">Reference proteome</keyword>
<proteinExistence type="predicted"/>
<dbReference type="GO" id="GO:0008381">
    <property type="term" value="F:mechanosensitive monoatomic ion channel activity"/>
    <property type="evidence" value="ECO:0007669"/>
    <property type="project" value="InterPro"/>
</dbReference>
<evidence type="ECO:0000256" key="1">
    <source>
        <dbReference type="SAM" id="Phobius"/>
    </source>
</evidence>
<gene>
    <name evidence="3" type="ORF">AXF42_Ash000761</name>
</gene>
<dbReference type="Pfam" id="PF12166">
    <property type="entry name" value="Piezo_cap"/>
    <property type="match status" value="1"/>
</dbReference>
<keyword evidence="1" id="KW-0812">Transmembrane</keyword>
<dbReference type="STRING" id="1088818.A0A2I0AHD5"/>
<dbReference type="InterPro" id="IPR031334">
    <property type="entry name" value="Piezo_cap_dom"/>
</dbReference>
<sequence length="243" mass="27638">MTKFCSGIILFFILICVIWAPMLMYSSGNPSNIPNPIKDVNVQIDIKATGGGLTPFQTTLCEIIPYKESDIFDDIETHNYLDTYNVQDIQLICCQSDASTMWLVPPIVQLRYIKSLDNSTKFLFTWVFTRERPKGKEVVKYESFVEQPPTPDEVKQVLNGTTDHFSLLNAYPRYFRVTSSGEVRRLEQTASSVSSDLYLNRGSPPWWSFHDVNALDLVGCKGMSGPVAIVVSEETPRWYLELQ</sequence>
<dbReference type="GO" id="GO:0050982">
    <property type="term" value="P:detection of mechanical stimulus"/>
    <property type="evidence" value="ECO:0007669"/>
    <property type="project" value="TreeGrafter"/>
</dbReference>
<dbReference type="AlphaFoldDB" id="A0A2I0AHD5"/>
<protein>
    <recommendedName>
        <fullName evidence="2">Piezo non-specific cation channel cap domain-containing protein</fullName>
    </recommendedName>
</protein>
<dbReference type="GO" id="GO:0042391">
    <property type="term" value="P:regulation of membrane potential"/>
    <property type="evidence" value="ECO:0007669"/>
    <property type="project" value="TreeGrafter"/>
</dbReference>
<feature type="domain" description="Piezo non-specific cation channel cap" evidence="2">
    <location>
        <begin position="55"/>
        <end position="237"/>
    </location>
</feature>
<organism evidence="3 4">
    <name type="scientific">Apostasia shenzhenica</name>
    <dbReference type="NCBI Taxonomy" id="1088818"/>
    <lineage>
        <taxon>Eukaryota</taxon>
        <taxon>Viridiplantae</taxon>
        <taxon>Streptophyta</taxon>
        <taxon>Embryophyta</taxon>
        <taxon>Tracheophyta</taxon>
        <taxon>Spermatophyta</taxon>
        <taxon>Magnoliopsida</taxon>
        <taxon>Liliopsida</taxon>
        <taxon>Asparagales</taxon>
        <taxon>Orchidaceae</taxon>
        <taxon>Apostasioideae</taxon>
        <taxon>Apostasia</taxon>
    </lineage>
</organism>
<dbReference type="Proteomes" id="UP000236161">
    <property type="component" value="Unassembled WGS sequence"/>
</dbReference>
<dbReference type="GO" id="GO:0016020">
    <property type="term" value="C:membrane"/>
    <property type="evidence" value="ECO:0007669"/>
    <property type="project" value="InterPro"/>
</dbReference>
<feature type="transmembrane region" description="Helical" evidence="1">
    <location>
        <begin position="7"/>
        <end position="25"/>
    </location>
</feature>
<keyword evidence="1" id="KW-1133">Transmembrane helix</keyword>
<evidence type="ECO:0000259" key="2">
    <source>
        <dbReference type="Pfam" id="PF12166"/>
    </source>
</evidence>
<reference evidence="3 4" key="1">
    <citation type="journal article" date="2017" name="Nature">
        <title>The Apostasia genome and the evolution of orchids.</title>
        <authorList>
            <person name="Zhang G.Q."/>
            <person name="Liu K.W."/>
            <person name="Li Z."/>
            <person name="Lohaus R."/>
            <person name="Hsiao Y.Y."/>
            <person name="Niu S.C."/>
            <person name="Wang J.Y."/>
            <person name="Lin Y.C."/>
            <person name="Xu Q."/>
            <person name="Chen L.J."/>
            <person name="Yoshida K."/>
            <person name="Fujiwara S."/>
            <person name="Wang Z.W."/>
            <person name="Zhang Y.Q."/>
            <person name="Mitsuda N."/>
            <person name="Wang M."/>
            <person name="Liu G.H."/>
            <person name="Pecoraro L."/>
            <person name="Huang H.X."/>
            <person name="Xiao X.J."/>
            <person name="Lin M."/>
            <person name="Wu X.Y."/>
            <person name="Wu W.L."/>
            <person name="Chen Y.Y."/>
            <person name="Chang S.B."/>
            <person name="Sakamoto S."/>
            <person name="Ohme-Takagi M."/>
            <person name="Yagi M."/>
            <person name="Zeng S.J."/>
            <person name="Shen C.Y."/>
            <person name="Yeh C.M."/>
            <person name="Luo Y.B."/>
            <person name="Tsai W.C."/>
            <person name="Van de Peer Y."/>
            <person name="Liu Z.J."/>
        </authorList>
    </citation>
    <scope>NUCLEOTIDE SEQUENCE [LARGE SCALE GENOMIC DNA]</scope>
    <source>
        <strain evidence="4">cv. Shenzhen</strain>
        <tissue evidence="3">Stem</tissue>
    </source>
</reference>
<keyword evidence="1" id="KW-0472">Membrane</keyword>
<dbReference type="InterPro" id="IPR027272">
    <property type="entry name" value="Piezo"/>
</dbReference>
<accession>A0A2I0AHD5</accession>
<dbReference type="EMBL" id="KZ451982">
    <property type="protein sequence ID" value="PKA54925.1"/>
    <property type="molecule type" value="Genomic_DNA"/>
</dbReference>
<evidence type="ECO:0000313" key="3">
    <source>
        <dbReference type="EMBL" id="PKA54925.1"/>
    </source>
</evidence>
<evidence type="ECO:0000313" key="4">
    <source>
        <dbReference type="Proteomes" id="UP000236161"/>
    </source>
</evidence>
<name>A0A2I0AHD5_9ASPA</name>
<dbReference type="PANTHER" id="PTHR13167:SF25">
    <property type="entry name" value="PIEZO-TYPE MECHANOSENSITIVE ION CHANNEL COMPONENT"/>
    <property type="match status" value="1"/>
</dbReference>